<proteinExistence type="inferred from homology"/>
<evidence type="ECO:0000256" key="5">
    <source>
        <dbReference type="PROSITE-ProRule" id="PRU00520"/>
    </source>
</evidence>
<dbReference type="Pfam" id="PF00708">
    <property type="entry name" value="Acylphosphatase"/>
    <property type="match status" value="1"/>
</dbReference>
<dbReference type="GO" id="GO:0003998">
    <property type="term" value="F:acylphosphatase activity"/>
    <property type="evidence" value="ECO:0007669"/>
    <property type="project" value="UniProtKB-EC"/>
</dbReference>
<protein>
    <recommendedName>
        <fullName evidence="3 5">acylphosphatase</fullName>
        <ecNumber evidence="2 5">3.6.1.7</ecNumber>
    </recommendedName>
</protein>
<organism evidence="8 9">
    <name type="scientific">Sediminibacillus albus</name>
    <dbReference type="NCBI Taxonomy" id="407036"/>
    <lineage>
        <taxon>Bacteria</taxon>
        <taxon>Bacillati</taxon>
        <taxon>Bacillota</taxon>
        <taxon>Bacilli</taxon>
        <taxon>Bacillales</taxon>
        <taxon>Bacillaceae</taxon>
        <taxon>Sediminibacillus</taxon>
    </lineage>
</organism>
<gene>
    <name evidence="8" type="ORF">SAMN05216243_0312</name>
</gene>
<dbReference type="PANTHER" id="PTHR47268">
    <property type="entry name" value="ACYLPHOSPHATASE"/>
    <property type="match status" value="1"/>
</dbReference>
<dbReference type="InterPro" id="IPR017968">
    <property type="entry name" value="Acylphosphatase_CS"/>
</dbReference>
<dbReference type="InterPro" id="IPR020456">
    <property type="entry name" value="Acylphosphatase"/>
</dbReference>
<dbReference type="Gene3D" id="3.30.70.100">
    <property type="match status" value="1"/>
</dbReference>
<dbReference type="SUPFAM" id="SSF54975">
    <property type="entry name" value="Acylphosphatase/BLUF domain-like"/>
    <property type="match status" value="1"/>
</dbReference>
<evidence type="ECO:0000313" key="9">
    <source>
        <dbReference type="Proteomes" id="UP000198694"/>
    </source>
</evidence>
<dbReference type="RefSeq" id="WP_093210440.1">
    <property type="nucleotide sequence ID" value="NZ_FNFL01000001.1"/>
</dbReference>
<feature type="active site" evidence="5">
    <location>
        <position position="18"/>
    </location>
</feature>
<dbReference type="PROSITE" id="PS00151">
    <property type="entry name" value="ACYLPHOSPHATASE_2"/>
    <property type="match status" value="1"/>
</dbReference>
<dbReference type="Proteomes" id="UP000198694">
    <property type="component" value="Unassembled WGS sequence"/>
</dbReference>
<reference evidence="8 9" key="1">
    <citation type="submission" date="2016-10" db="EMBL/GenBank/DDBJ databases">
        <authorList>
            <person name="de Groot N.N."/>
        </authorList>
    </citation>
    <scope>NUCLEOTIDE SEQUENCE [LARGE SCALE GENOMIC DNA]</scope>
    <source>
        <strain evidence="8 9">CGMCC 1.6502</strain>
    </source>
</reference>
<evidence type="ECO:0000256" key="1">
    <source>
        <dbReference type="ARBA" id="ARBA00005614"/>
    </source>
</evidence>
<evidence type="ECO:0000256" key="2">
    <source>
        <dbReference type="ARBA" id="ARBA00012150"/>
    </source>
</evidence>
<dbReference type="PROSITE" id="PS51160">
    <property type="entry name" value="ACYLPHOSPHATASE_3"/>
    <property type="match status" value="1"/>
</dbReference>
<sequence length="91" mass="10093">MTIAHMIASGTVQGVGFRATAQQKAIETGVKGWVKNLPNGDVELEAEGTPEQVNKFVETIRKGPHRFIKVDNLEIDRSDEQKGYTSFDVVY</sequence>
<evidence type="ECO:0000259" key="7">
    <source>
        <dbReference type="PROSITE" id="PS51160"/>
    </source>
</evidence>
<comment type="catalytic activity">
    <reaction evidence="4 5">
        <text>an acyl phosphate + H2O = a carboxylate + phosphate + H(+)</text>
        <dbReference type="Rhea" id="RHEA:14965"/>
        <dbReference type="ChEBI" id="CHEBI:15377"/>
        <dbReference type="ChEBI" id="CHEBI:15378"/>
        <dbReference type="ChEBI" id="CHEBI:29067"/>
        <dbReference type="ChEBI" id="CHEBI:43474"/>
        <dbReference type="ChEBI" id="CHEBI:59918"/>
        <dbReference type="EC" id="3.6.1.7"/>
    </reaction>
</comment>
<dbReference type="OrthoDB" id="9808093at2"/>
<name>A0A1G8VS13_9BACI</name>
<evidence type="ECO:0000313" key="8">
    <source>
        <dbReference type="EMBL" id="SDJ68784.1"/>
    </source>
</evidence>
<dbReference type="EC" id="3.6.1.7" evidence="2 5"/>
<feature type="active site" evidence="5">
    <location>
        <position position="36"/>
    </location>
</feature>
<dbReference type="PANTHER" id="PTHR47268:SF4">
    <property type="entry name" value="ACYLPHOSPHATASE"/>
    <property type="match status" value="1"/>
</dbReference>
<evidence type="ECO:0000256" key="6">
    <source>
        <dbReference type="RuleBase" id="RU004168"/>
    </source>
</evidence>
<evidence type="ECO:0000256" key="4">
    <source>
        <dbReference type="ARBA" id="ARBA00047645"/>
    </source>
</evidence>
<dbReference type="EMBL" id="FNFL01000001">
    <property type="protein sequence ID" value="SDJ68784.1"/>
    <property type="molecule type" value="Genomic_DNA"/>
</dbReference>
<keyword evidence="5" id="KW-0378">Hydrolase</keyword>
<accession>A0A1G8VS13</accession>
<comment type="similarity">
    <text evidence="1 6">Belongs to the acylphosphatase family.</text>
</comment>
<dbReference type="InterPro" id="IPR001792">
    <property type="entry name" value="Acylphosphatase-like_dom"/>
</dbReference>
<evidence type="ECO:0000256" key="3">
    <source>
        <dbReference type="ARBA" id="ARBA00015991"/>
    </source>
</evidence>
<dbReference type="STRING" id="407036.SAMN05216243_0312"/>
<dbReference type="InterPro" id="IPR036046">
    <property type="entry name" value="Acylphosphatase-like_dom_sf"/>
</dbReference>
<keyword evidence="9" id="KW-1185">Reference proteome</keyword>
<dbReference type="AlphaFoldDB" id="A0A1G8VS13"/>
<feature type="domain" description="Acylphosphatase-like" evidence="7">
    <location>
        <begin position="3"/>
        <end position="91"/>
    </location>
</feature>